<evidence type="ECO:0000313" key="3">
    <source>
        <dbReference type="Proteomes" id="UP000623467"/>
    </source>
</evidence>
<keyword evidence="3" id="KW-1185">Reference proteome</keyword>
<organism evidence="2 3">
    <name type="scientific">Mycena sanguinolenta</name>
    <dbReference type="NCBI Taxonomy" id="230812"/>
    <lineage>
        <taxon>Eukaryota</taxon>
        <taxon>Fungi</taxon>
        <taxon>Dikarya</taxon>
        <taxon>Basidiomycota</taxon>
        <taxon>Agaricomycotina</taxon>
        <taxon>Agaricomycetes</taxon>
        <taxon>Agaricomycetidae</taxon>
        <taxon>Agaricales</taxon>
        <taxon>Marasmiineae</taxon>
        <taxon>Mycenaceae</taxon>
        <taxon>Mycena</taxon>
    </lineage>
</organism>
<protein>
    <submittedName>
        <fullName evidence="2">Uncharacterized protein</fullName>
    </submittedName>
</protein>
<sequence>MKSFKLIEKNAVEVPIWTRSTASVAESEQEPQRRVTDLDAEYDFDYDYNSDDPKDGDFQPPAKQPPTKTRGLDATPKLQRSVGNKSTPTVQKARVTKVDPHHALCLLTNVPEPETARQFCHVLARSMSQATLTALEWWWGMKYWTLYIDTRFNIFALMATWHNSMDGDDWALVPKHDLITKVSQWVAEASSRDPSDLGARKPISKMYGRQTIFEYYFLPLSESMKKVAIHRYPGLPEDFAPQAIVPHYHPFSTIGPLTSHVQPHFAIYSVGQKLAKKIGQFKGRGDERIQVEDFYTNLAAVASFGHEGDDSGLRLTQNRASIDELMLLHASWSKTQGVPQRGHPWAQNPKEGKAAEQAKEKRKADAKRALELVAADEEKSEEEAEAQTEGKGKAKAQ</sequence>
<feature type="region of interest" description="Disordered" evidence="1">
    <location>
        <begin position="22"/>
        <end position="89"/>
    </location>
</feature>
<reference evidence="2" key="1">
    <citation type="submission" date="2020-05" db="EMBL/GenBank/DDBJ databases">
        <title>Mycena genomes resolve the evolution of fungal bioluminescence.</title>
        <authorList>
            <person name="Tsai I.J."/>
        </authorList>
    </citation>
    <scope>NUCLEOTIDE SEQUENCE</scope>
    <source>
        <strain evidence="2">160909Yilan</strain>
    </source>
</reference>
<dbReference type="OrthoDB" id="3133596at2759"/>
<name>A0A8H6XHY5_9AGAR</name>
<gene>
    <name evidence="2" type="ORF">MSAN_02112500</name>
</gene>
<feature type="compositionally biased region" description="Acidic residues" evidence="1">
    <location>
        <begin position="374"/>
        <end position="386"/>
    </location>
</feature>
<feature type="region of interest" description="Disordered" evidence="1">
    <location>
        <begin position="335"/>
        <end position="397"/>
    </location>
</feature>
<comment type="caution">
    <text evidence="2">The sequence shown here is derived from an EMBL/GenBank/DDBJ whole genome shotgun (WGS) entry which is preliminary data.</text>
</comment>
<dbReference type="EMBL" id="JACAZH010000029">
    <property type="protein sequence ID" value="KAF7340831.1"/>
    <property type="molecule type" value="Genomic_DNA"/>
</dbReference>
<feature type="compositionally biased region" description="Acidic residues" evidence="1">
    <location>
        <begin position="38"/>
        <end position="50"/>
    </location>
</feature>
<dbReference type="Proteomes" id="UP000623467">
    <property type="component" value="Unassembled WGS sequence"/>
</dbReference>
<feature type="compositionally biased region" description="Basic and acidic residues" evidence="1">
    <location>
        <begin position="388"/>
        <end position="397"/>
    </location>
</feature>
<feature type="compositionally biased region" description="Basic and acidic residues" evidence="1">
    <location>
        <begin position="350"/>
        <end position="370"/>
    </location>
</feature>
<dbReference type="AlphaFoldDB" id="A0A8H6XHY5"/>
<evidence type="ECO:0000256" key="1">
    <source>
        <dbReference type="SAM" id="MobiDB-lite"/>
    </source>
</evidence>
<evidence type="ECO:0000313" key="2">
    <source>
        <dbReference type="EMBL" id="KAF7340831.1"/>
    </source>
</evidence>
<accession>A0A8H6XHY5</accession>
<proteinExistence type="predicted"/>